<feature type="region of interest" description="Disordered" evidence="1">
    <location>
        <begin position="1"/>
        <end position="22"/>
    </location>
</feature>
<evidence type="ECO:0000313" key="3">
    <source>
        <dbReference type="EMBL" id="GFS35782.1"/>
    </source>
</evidence>
<evidence type="ECO:0000313" key="4">
    <source>
        <dbReference type="Proteomes" id="UP000585474"/>
    </source>
</evidence>
<feature type="domain" description="Reverse transcriptase" evidence="2">
    <location>
        <begin position="204"/>
        <end position="311"/>
    </location>
</feature>
<dbReference type="Proteomes" id="UP000585474">
    <property type="component" value="Unassembled WGS sequence"/>
</dbReference>
<dbReference type="CDD" id="cd01647">
    <property type="entry name" value="RT_LTR"/>
    <property type="match status" value="1"/>
</dbReference>
<dbReference type="Gene3D" id="3.30.70.270">
    <property type="match status" value="1"/>
</dbReference>
<reference evidence="4" key="1">
    <citation type="submission" date="2019-07" db="EMBL/GenBank/DDBJ databases">
        <title>De Novo Assembly of kiwifruit Actinidia rufa.</title>
        <authorList>
            <person name="Sugita-Konishi S."/>
            <person name="Sato K."/>
            <person name="Mori E."/>
            <person name="Abe Y."/>
            <person name="Kisaki G."/>
            <person name="Hamano K."/>
            <person name="Suezawa K."/>
            <person name="Otani M."/>
            <person name="Fukuda T."/>
            <person name="Manabe T."/>
            <person name="Gomi K."/>
            <person name="Tabuchi M."/>
            <person name="Akimitsu K."/>
            <person name="Kataoka I."/>
        </authorList>
    </citation>
    <scope>NUCLEOTIDE SEQUENCE [LARGE SCALE GENOMIC DNA]</scope>
    <source>
        <strain evidence="4">cv. Fuchu</strain>
    </source>
</reference>
<dbReference type="EMBL" id="BJWL01000238">
    <property type="protein sequence ID" value="GFS35782.1"/>
    <property type="molecule type" value="Genomic_DNA"/>
</dbReference>
<dbReference type="AlphaFoldDB" id="A0A7J0DI64"/>
<dbReference type="InterPro" id="IPR043502">
    <property type="entry name" value="DNA/RNA_pol_sf"/>
</dbReference>
<dbReference type="Pfam" id="PF00078">
    <property type="entry name" value="RVT_1"/>
    <property type="match status" value="1"/>
</dbReference>
<protein>
    <recommendedName>
        <fullName evidence="2">Reverse transcriptase domain-containing protein</fullName>
    </recommendedName>
</protein>
<gene>
    <name evidence="3" type="ORF">Acr_00g0042010</name>
</gene>
<dbReference type="Gene3D" id="3.10.10.10">
    <property type="entry name" value="HIV Type 1 Reverse Transcriptase, subunit A, domain 1"/>
    <property type="match status" value="1"/>
</dbReference>
<dbReference type="InterPro" id="IPR043128">
    <property type="entry name" value="Rev_trsase/Diguanyl_cyclase"/>
</dbReference>
<feature type="compositionally biased region" description="Acidic residues" evidence="1">
    <location>
        <begin position="13"/>
        <end position="22"/>
    </location>
</feature>
<evidence type="ECO:0000259" key="2">
    <source>
        <dbReference type="Pfam" id="PF00078"/>
    </source>
</evidence>
<keyword evidence="4" id="KW-1185">Reference proteome</keyword>
<organism evidence="3 4">
    <name type="scientific">Actinidia rufa</name>
    <dbReference type="NCBI Taxonomy" id="165716"/>
    <lineage>
        <taxon>Eukaryota</taxon>
        <taxon>Viridiplantae</taxon>
        <taxon>Streptophyta</taxon>
        <taxon>Embryophyta</taxon>
        <taxon>Tracheophyta</taxon>
        <taxon>Spermatophyta</taxon>
        <taxon>Magnoliopsida</taxon>
        <taxon>eudicotyledons</taxon>
        <taxon>Gunneridae</taxon>
        <taxon>Pentapetalae</taxon>
        <taxon>asterids</taxon>
        <taxon>Ericales</taxon>
        <taxon>Actinidiaceae</taxon>
        <taxon>Actinidia</taxon>
    </lineage>
</organism>
<dbReference type="InterPro" id="IPR053134">
    <property type="entry name" value="RNA-dir_DNA_polymerase"/>
</dbReference>
<proteinExistence type="predicted"/>
<sequence>MSDSIQDSIRGNDEEEDALEEDLPLETIHMIEVLTTLILRKGTGGRSALSDKYTRMVTRDEESFSFTIHQVIQFVAPRGKKTLYGDQVVAKQYCLAPVSTKTAIKEVQLVEEDQEVLEDVGRTPKAQVVEDLVRYDLDEPRSDRFFLTGSNLKEWERTKLIKFVTTNIEVFAWTSYEMPGIDDFIKHELNVILEAKLVKQQGICYHQIVMHEPNQEKAAIITPRTIFCYKVVPFGLENSEATYQRMITKLFDSLMGKTMDAYINDMVVKSKPESSHLKDIAKVLVILKEHKLRLNVAKCAFTVSSGKILGHLVTRRGIEANSE</sequence>
<dbReference type="InterPro" id="IPR000477">
    <property type="entry name" value="RT_dom"/>
</dbReference>
<comment type="caution">
    <text evidence="3">The sequence shown here is derived from an EMBL/GenBank/DDBJ whole genome shotgun (WGS) entry which is preliminary data.</text>
</comment>
<dbReference type="PANTHER" id="PTHR24559:SF431">
    <property type="entry name" value="RNA-DIRECTED DNA POLYMERASE HOMOLOG"/>
    <property type="match status" value="1"/>
</dbReference>
<evidence type="ECO:0000256" key="1">
    <source>
        <dbReference type="SAM" id="MobiDB-lite"/>
    </source>
</evidence>
<dbReference type="SUPFAM" id="SSF56672">
    <property type="entry name" value="DNA/RNA polymerases"/>
    <property type="match status" value="1"/>
</dbReference>
<dbReference type="OrthoDB" id="1928766at2759"/>
<dbReference type="PANTHER" id="PTHR24559">
    <property type="entry name" value="TRANSPOSON TY3-I GAG-POL POLYPROTEIN"/>
    <property type="match status" value="1"/>
</dbReference>
<name>A0A7J0DI64_9ERIC</name>
<accession>A0A7J0DI64</accession>